<gene>
    <name evidence="1" type="ORF">OIU79_002828</name>
</gene>
<reference evidence="1" key="1">
    <citation type="submission" date="2022-11" db="EMBL/GenBank/DDBJ databases">
        <authorList>
            <person name="Hyden B.L."/>
            <person name="Feng K."/>
            <person name="Yates T."/>
            <person name="Jawdy S."/>
            <person name="Smart L.B."/>
            <person name="Muchero W."/>
        </authorList>
    </citation>
    <scope>NUCLEOTIDE SEQUENCE</scope>
    <source>
        <tissue evidence="1">Shoot tip</tissue>
    </source>
</reference>
<evidence type="ECO:0000313" key="2">
    <source>
        <dbReference type="Proteomes" id="UP001151532"/>
    </source>
</evidence>
<feature type="non-terminal residue" evidence="1">
    <location>
        <position position="34"/>
    </location>
</feature>
<dbReference type="EMBL" id="JAPFFK010000012">
    <property type="protein sequence ID" value="KAJ6731584.1"/>
    <property type="molecule type" value="Genomic_DNA"/>
</dbReference>
<sequence length="34" mass="4010">MKFSYCIVFCFSILTSFNLLIQSLKLGVEFELKF</sequence>
<accession>A0A9Q0UK37</accession>
<comment type="caution">
    <text evidence="1">The sequence shown here is derived from an EMBL/GenBank/DDBJ whole genome shotgun (WGS) entry which is preliminary data.</text>
</comment>
<keyword evidence="2" id="KW-1185">Reference proteome</keyword>
<proteinExistence type="predicted"/>
<organism evidence="1 2">
    <name type="scientific">Salix purpurea</name>
    <name type="common">Purple osier willow</name>
    <dbReference type="NCBI Taxonomy" id="77065"/>
    <lineage>
        <taxon>Eukaryota</taxon>
        <taxon>Viridiplantae</taxon>
        <taxon>Streptophyta</taxon>
        <taxon>Embryophyta</taxon>
        <taxon>Tracheophyta</taxon>
        <taxon>Spermatophyta</taxon>
        <taxon>Magnoliopsida</taxon>
        <taxon>eudicotyledons</taxon>
        <taxon>Gunneridae</taxon>
        <taxon>Pentapetalae</taxon>
        <taxon>rosids</taxon>
        <taxon>fabids</taxon>
        <taxon>Malpighiales</taxon>
        <taxon>Salicaceae</taxon>
        <taxon>Saliceae</taxon>
        <taxon>Salix</taxon>
    </lineage>
</organism>
<evidence type="ECO:0000313" key="1">
    <source>
        <dbReference type="EMBL" id="KAJ6731584.1"/>
    </source>
</evidence>
<dbReference type="AlphaFoldDB" id="A0A9Q0UK37"/>
<protein>
    <submittedName>
        <fullName evidence="1">Uncharacterized protein</fullName>
    </submittedName>
</protein>
<name>A0A9Q0UK37_SALPP</name>
<reference evidence="1" key="2">
    <citation type="journal article" date="2023" name="Int. J. Mol. Sci.">
        <title>De Novo Assembly and Annotation of 11 Diverse Shrub Willow (Salix) Genomes Reveals Novel Gene Organization in Sex-Linked Regions.</title>
        <authorList>
            <person name="Hyden B."/>
            <person name="Feng K."/>
            <person name="Yates T.B."/>
            <person name="Jawdy S."/>
            <person name="Cereghino C."/>
            <person name="Smart L.B."/>
            <person name="Muchero W."/>
        </authorList>
    </citation>
    <scope>NUCLEOTIDE SEQUENCE</scope>
    <source>
        <tissue evidence="1">Shoot tip</tissue>
    </source>
</reference>
<dbReference type="Proteomes" id="UP001151532">
    <property type="component" value="Chromosome 18"/>
</dbReference>